<dbReference type="OrthoDB" id="9813913at2"/>
<dbReference type="Gene3D" id="3.20.20.450">
    <property type="entry name" value="EAL domain"/>
    <property type="match status" value="1"/>
</dbReference>
<evidence type="ECO:0000256" key="1">
    <source>
        <dbReference type="SAM" id="Phobius"/>
    </source>
</evidence>
<keyword evidence="6" id="KW-1185">Reference proteome</keyword>
<evidence type="ECO:0000259" key="4">
    <source>
        <dbReference type="PROSITE" id="PS50887"/>
    </source>
</evidence>
<keyword evidence="1" id="KW-1133">Transmembrane helix</keyword>
<dbReference type="PANTHER" id="PTHR44757:SF2">
    <property type="entry name" value="BIOFILM ARCHITECTURE MAINTENANCE PROTEIN MBAA"/>
    <property type="match status" value="1"/>
</dbReference>
<reference evidence="5 6" key="1">
    <citation type="submission" date="2018-05" db="EMBL/GenBank/DDBJ databases">
        <title>Leucothrix arctica sp. nov., isolated from Arctic seawater.</title>
        <authorList>
            <person name="Choi A."/>
            <person name="Baek K."/>
        </authorList>
    </citation>
    <scope>NUCLEOTIDE SEQUENCE [LARGE SCALE GENOMIC DNA]</scope>
    <source>
        <strain evidence="5 6">IMCC9719</strain>
    </source>
</reference>
<proteinExistence type="predicted"/>
<dbReference type="Gene3D" id="3.30.450.20">
    <property type="entry name" value="PAS domain"/>
    <property type="match status" value="1"/>
</dbReference>
<dbReference type="CDD" id="cd01948">
    <property type="entry name" value="EAL"/>
    <property type="match status" value="1"/>
</dbReference>
<dbReference type="CDD" id="cd00130">
    <property type="entry name" value="PAS"/>
    <property type="match status" value="1"/>
</dbReference>
<accession>A0A317CBN1</accession>
<dbReference type="SMART" id="SM00052">
    <property type="entry name" value="EAL"/>
    <property type="match status" value="1"/>
</dbReference>
<dbReference type="PROSITE" id="PS50883">
    <property type="entry name" value="EAL"/>
    <property type="match status" value="1"/>
</dbReference>
<dbReference type="CDD" id="cd01949">
    <property type="entry name" value="GGDEF"/>
    <property type="match status" value="1"/>
</dbReference>
<feature type="transmembrane region" description="Helical" evidence="1">
    <location>
        <begin position="12"/>
        <end position="35"/>
    </location>
</feature>
<dbReference type="SMART" id="SM00091">
    <property type="entry name" value="PAS"/>
    <property type="match status" value="1"/>
</dbReference>
<dbReference type="PANTHER" id="PTHR44757">
    <property type="entry name" value="DIGUANYLATE CYCLASE DGCP"/>
    <property type="match status" value="1"/>
</dbReference>
<dbReference type="PROSITE" id="PS50887">
    <property type="entry name" value="GGDEF"/>
    <property type="match status" value="1"/>
</dbReference>
<evidence type="ECO:0000313" key="5">
    <source>
        <dbReference type="EMBL" id="PWQ95531.1"/>
    </source>
</evidence>
<dbReference type="RefSeq" id="WP_109823710.1">
    <property type="nucleotide sequence ID" value="NZ_QGKL01000033.1"/>
</dbReference>
<dbReference type="SUPFAM" id="SSF141868">
    <property type="entry name" value="EAL domain-like"/>
    <property type="match status" value="1"/>
</dbReference>
<dbReference type="SUPFAM" id="SSF55785">
    <property type="entry name" value="PYP-like sensor domain (PAS domain)"/>
    <property type="match status" value="1"/>
</dbReference>
<dbReference type="NCBIfam" id="TIGR00254">
    <property type="entry name" value="GGDEF"/>
    <property type="match status" value="1"/>
</dbReference>
<dbReference type="InterPro" id="IPR000014">
    <property type="entry name" value="PAS"/>
</dbReference>
<organism evidence="5 6">
    <name type="scientific">Leucothrix arctica</name>
    <dbReference type="NCBI Taxonomy" id="1481894"/>
    <lineage>
        <taxon>Bacteria</taxon>
        <taxon>Pseudomonadati</taxon>
        <taxon>Pseudomonadota</taxon>
        <taxon>Gammaproteobacteria</taxon>
        <taxon>Thiotrichales</taxon>
        <taxon>Thiotrichaceae</taxon>
        <taxon>Leucothrix</taxon>
    </lineage>
</organism>
<dbReference type="SMART" id="SM00267">
    <property type="entry name" value="GGDEF"/>
    <property type="match status" value="1"/>
</dbReference>
<dbReference type="AlphaFoldDB" id="A0A317CBN1"/>
<feature type="domain" description="PAS" evidence="2">
    <location>
        <begin position="297"/>
        <end position="367"/>
    </location>
</feature>
<dbReference type="Pfam" id="PF13426">
    <property type="entry name" value="PAS_9"/>
    <property type="match status" value="1"/>
</dbReference>
<keyword evidence="1" id="KW-0812">Transmembrane</keyword>
<dbReference type="Proteomes" id="UP000245506">
    <property type="component" value="Unassembled WGS sequence"/>
</dbReference>
<dbReference type="Gene3D" id="6.10.340.10">
    <property type="match status" value="1"/>
</dbReference>
<evidence type="ECO:0000259" key="2">
    <source>
        <dbReference type="PROSITE" id="PS50112"/>
    </source>
</evidence>
<dbReference type="PROSITE" id="PS50112">
    <property type="entry name" value="PAS"/>
    <property type="match status" value="1"/>
</dbReference>
<dbReference type="EMBL" id="QGKL01000033">
    <property type="protein sequence ID" value="PWQ95531.1"/>
    <property type="molecule type" value="Genomic_DNA"/>
</dbReference>
<keyword evidence="1" id="KW-0472">Membrane</keyword>
<gene>
    <name evidence="5" type="ORF">DKT75_12165</name>
</gene>
<evidence type="ECO:0000259" key="3">
    <source>
        <dbReference type="PROSITE" id="PS50883"/>
    </source>
</evidence>
<dbReference type="NCBIfam" id="TIGR00229">
    <property type="entry name" value="sensory_box"/>
    <property type="match status" value="1"/>
</dbReference>
<feature type="domain" description="GGDEF" evidence="4">
    <location>
        <begin position="457"/>
        <end position="590"/>
    </location>
</feature>
<dbReference type="InterPro" id="IPR035965">
    <property type="entry name" value="PAS-like_dom_sf"/>
</dbReference>
<feature type="domain" description="EAL" evidence="3">
    <location>
        <begin position="599"/>
        <end position="852"/>
    </location>
</feature>
<dbReference type="InterPro" id="IPR035919">
    <property type="entry name" value="EAL_sf"/>
</dbReference>
<evidence type="ECO:0000313" key="6">
    <source>
        <dbReference type="Proteomes" id="UP000245506"/>
    </source>
</evidence>
<protein>
    <submittedName>
        <fullName evidence="5">GGDEF domain-containing protein</fullName>
    </submittedName>
</protein>
<dbReference type="InterPro" id="IPR043128">
    <property type="entry name" value="Rev_trsase/Diguanyl_cyclase"/>
</dbReference>
<dbReference type="Gene3D" id="3.30.70.270">
    <property type="match status" value="1"/>
</dbReference>
<sequence>MFKLNSLSLRSRFLIAPAIGLILTLVIFFKSYVLINDHSELLTDLHNTELPKLAEATRAMVLLSQHNSHLHDLLIHSEVDENPQELFKEGQRFLLEYEELELYFSLWTHDSSYYISEYAPKSDIDYLLGKIKNLLGLYKREVIAAIDFSVSFSNHNHKHDAEEENQYLQRADTIMRDLNDIFLTLSKLHTLKLKQRSRTFTAAKSNQTMTTLISLLLMSLMLLSALFFSRHLSKAIEMINKSIISLAKGDTDIELPDVKSQDLTQIVGALTTFQGVLIKKDEQQQELASAVTELTLSQDRYFNLLNISATAIITVDQNLDVVLFNLAAEKIYGFKCNEMIGQSVAMLIPKADRVNYKRKLKVFSKTKGGYSLFEEEVIRNAIRKNGEVFPVEMRLGKTKAGDNMLMTMSITDVTDRVKSEQEIRHQAHYDSLTGLPNRLLSLNRLTEYMSVAKQKGAMVGVMFLDLDDFKKINDSMGHEAGDLLLVEAAKRLRGMIDHIGTVGRLGGDEFIVLLRELESVEKAKVLAKELVLCFRDPFTVDGRKIVLTSSIGLSFYPEDATTSSGVLRNADAAMYHSKKLGRNTYSLFTPDMGEGVSRRLLLEEQMRGGLGRDEFSLNYQPKIDLRNNRVTGVEALVRWENEELGKVSPDEFISVAEHSGLIVELGQFVIFEALRSMKAWADSGFEISVAINLSPRQFHDLNLIPFIKNTIQTFKVDPTLIELEITEGVLMSGHRFITDALQSLNEMGIKLAMDDFGTGFSSLSYLRKYSFDTLKIDRSFIADLMEDEEDRALVDAIISMAHSLGLDVVAEGVETIDQVDYLTLQGCEYAQGFLKGRPMTFNALTKSLEGERRLLAEPSVA</sequence>
<dbReference type="Pfam" id="PF00990">
    <property type="entry name" value="GGDEF"/>
    <property type="match status" value="1"/>
</dbReference>
<dbReference type="InterPro" id="IPR001633">
    <property type="entry name" value="EAL_dom"/>
</dbReference>
<dbReference type="InterPro" id="IPR029787">
    <property type="entry name" value="Nucleotide_cyclase"/>
</dbReference>
<dbReference type="InterPro" id="IPR000160">
    <property type="entry name" value="GGDEF_dom"/>
</dbReference>
<dbReference type="InterPro" id="IPR052155">
    <property type="entry name" value="Biofilm_reg_signaling"/>
</dbReference>
<dbReference type="Pfam" id="PF00563">
    <property type="entry name" value="EAL"/>
    <property type="match status" value="1"/>
</dbReference>
<name>A0A317CBN1_9GAMM</name>
<comment type="caution">
    <text evidence="5">The sequence shown here is derived from an EMBL/GenBank/DDBJ whole genome shotgun (WGS) entry which is preliminary data.</text>
</comment>
<dbReference type="SUPFAM" id="SSF55073">
    <property type="entry name" value="Nucleotide cyclase"/>
    <property type="match status" value="1"/>
</dbReference>